<dbReference type="Pfam" id="PF00589">
    <property type="entry name" value="Phage_integrase"/>
    <property type="match status" value="1"/>
</dbReference>
<dbReference type="InterPro" id="IPR011010">
    <property type="entry name" value="DNA_brk_join_enz"/>
</dbReference>
<dbReference type="HOGENOM" id="CLU_2364604_0_0_10"/>
<organism evidence="3 4">
    <name type="scientific">Prevotella pallens ATCC 700821</name>
    <dbReference type="NCBI Taxonomy" id="997353"/>
    <lineage>
        <taxon>Bacteria</taxon>
        <taxon>Pseudomonadati</taxon>
        <taxon>Bacteroidota</taxon>
        <taxon>Bacteroidia</taxon>
        <taxon>Bacteroidales</taxon>
        <taxon>Prevotellaceae</taxon>
        <taxon>Prevotella</taxon>
    </lineage>
</organism>
<sequence length="95" mass="10507">IKAGLPPHTQATSHTARHTFATTICLENGLPIETVSKMLGHRFISTTEIYARVTKSKIAKEMQPLMGSEHTRVLRKALRLCPSRTPKKSSPIIGM</sequence>
<evidence type="ECO:0000313" key="3">
    <source>
        <dbReference type="EMBL" id="EGQ11375.1"/>
    </source>
</evidence>
<dbReference type="GO" id="GO:0015074">
    <property type="term" value="P:DNA integration"/>
    <property type="evidence" value="ECO:0007669"/>
    <property type="project" value="InterPro"/>
</dbReference>
<dbReference type="eggNOG" id="COG4974">
    <property type="taxonomic scope" value="Bacteria"/>
</dbReference>
<dbReference type="EMBL" id="AFPY01000161">
    <property type="protein sequence ID" value="EGQ11375.1"/>
    <property type="molecule type" value="Genomic_DNA"/>
</dbReference>
<evidence type="ECO:0000313" key="4">
    <source>
        <dbReference type="Proteomes" id="UP000004123"/>
    </source>
</evidence>
<dbReference type="STRING" id="997353.HMPREF9144_2854"/>
<proteinExistence type="predicted"/>
<dbReference type="RefSeq" id="WP_006046536.1">
    <property type="nucleotide sequence ID" value="NZ_GL982545.1"/>
</dbReference>
<comment type="caution">
    <text evidence="3">The sequence shown here is derived from an EMBL/GenBank/DDBJ whole genome shotgun (WGS) entry which is preliminary data.</text>
</comment>
<accession>F9DMG2</accession>
<dbReference type="AlphaFoldDB" id="F9DMG2"/>
<dbReference type="Gene3D" id="1.10.443.10">
    <property type="entry name" value="Intergrase catalytic core"/>
    <property type="match status" value="1"/>
</dbReference>
<feature type="non-terminal residue" evidence="3">
    <location>
        <position position="1"/>
    </location>
</feature>
<dbReference type="GO" id="GO:0003677">
    <property type="term" value="F:DNA binding"/>
    <property type="evidence" value="ECO:0007669"/>
    <property type="project" value="InterPro"/>
</dbReference>
<reference evidence="3 4" key="1">
    <citation type="submission" date="2011-04" db="EMBL/GenBank/DDBJ databases">
        <authorList>
            <person name="Muzny D."/>
            <person name="Qin X."/>
            <person name="Deng J."/>
            <person name="Jiang H."/>
            <person name="Liu Y."/>
            <person name="Qu J."/>
            <person name="Song X.-Z."/>
            <person name="Zhang L."/>
            <person name="Thornton R."/>
            <person name="Coyle M."/>
            <person name="Francisco L."/>
            <person name="Jackson L."/>
            <person name="Javaid M."/>
            <person name="Korchina V."/>
            <person name="Kovar C."/>
            <person name="Mata R."/>
            <person name="Mathew T."/>
            <person name="Ngo R."/>
            <person name="Nguyen L."/>
            <person name="Nguyen N."/>
            <person name="Okwuonu G."/>
            <person name="Ongeri F."/>
            <person name="Pham C."/>
            <person name="Simmons D."/>
            <person name="Wilczek-Boney K."/>
            <person name="Hale W."/>
            <person name="Jakkamsetti A."/>
            <person name="Pham P."/>
            <person name="Ruth R."/>
            <person name="San Lucas F."/>
            <person name="Warren J."/>
            <person name="Zhang J."/>
            <person name="Zhao Z."/>
            <person name="Zhou C."/>
            <person name="Zhu D."/>
            <person name="Lee S."/>
            <person name="Bess C."/>
            <person name="Blankenburg K."/>
            <person name="Forbes L."/>
            <person name="Fu Q."/>
            <person name="Gubbala S."/>
            <person name="Hirani K."/>
            <person name="Jayaseelan J.C."/>
            <person name="Lara F."/>
            <person name="Munidasa M."/>
            <person name="Palculict T."/>
            <person name="Patil S."/>
            <person name="Pu L.-L."/>
            <person name="Saada N."/>
            <person name="Tang L."/>
            <person name="Weissenberger G."/>
            <person name="Zhu Y."/>
            <person name="Hemphill L."/>
            <person name="Shang Y."/>
            <person name="Youmans B."/>
            <person name="Ayvaz T."/>
            <person name="Ross M."/>
            <person name="Santibanez J."/>
            <person name="Aqrawi P."/>
            <person name="Gross S."/>
            <person name="Joshi V."/>
            <person name="Fowler G."/>
            <person name="Nazareth L."/>
            <person name="Reid J."/>
            <person name="Worley K."/>
            <person name="Petrosino J."/>
            <person name="Highlander S."/>
            <person name="Gibbs R."/>
        </authorList>
    </citation>
    <scope>NUCLEOTIDE SEQUENCE [LARGE SCALE GENOMIC DNA]</scope>
    <source>
        <strain evidence="3 4">ATCC 700821</strain>
    </source>
</reference>
<dbReference type="InterPro" id="IPR013762">
    <property type="entry name" value="Integrase-like_cat_sf"/>
</dbReference>
<evidence type="ECO:0000256" key="1">
    <source>
        <dbReference type="ARBA" id="ARBA00023172"/>
    </source>
</evidence>
<protein>
    <submittedName>
        <fullName evidence="3">Integrase/recombinase XerD</fullName>
    </submittedName>
</protein>
<feature type="domain" description="Tyr recombinase" evidence="2">
    <location>
        <begin position="1"/>
        <end position="63"/>
    </location>
</feature>
<evidence type="ECO:0000259" key="2">
    <source>
        <dbReference type="PROSITE" id="PS51898"/>
    </source>
</evidence>
<dbReference type="GO" id="GO:0006310">
    <property type="term" value="P:DNA recombination"/>
    <property type="evidence" value="ECO:0007669"/>
    <property type="project" value="UniProtKB-KW"/>
</dbReference>
<dbReference type="PROSITE" id="PS51898">
    <property type="entry name" value="TYR_RECOMBINASE"/>
    <property type="match status" value="1"/>
</dbReference>
<keyword evidence="1" id="KW-0233">DNA recombination</keyword>
<gene>
    <name evidence="3" type="primary">xerD2</name>
    <name evidence="3" type="ORF">HMPREF9144_2854</name>
</gene>
<dbReference type="Proteomes" id="UP000004123">
    <property type="component" value="Unassembled WGS sequence"/>
</dbReference>
<dbReference type="SUPFAM" id="SSF56349">
    <property type="entry name" value="DNA breaking-rejoining enzymes"/>
    <property type="match status" value="1"/>
</dbReference>
<dbReference type="InterPro" id="IPR002104">
    <property type="entry name" value="Integrase_catalytic"/>
</dbReference>
<name>F9DMG2_9BACT</name>